<dbReference type="SUPFAM" id="SSF56935">
    <property type="entry name" value="Porins"/>
    <property type="match status" value="1"/>
</dbReference>
<comment type="similarity">
    <text evidence="8">Belongs to the TonB-dependent receptor family.</text>
</comment>
<comment type="caution">
    <text evidence="11">The sequence shown here is derived from an EMBL/GenBank/DDBJ whole genome shotgun (WGS) entry which is preliminary data.</text>
</comment>
<keyword evidence="12" id="KW-1185">Reference proteome</keyword>
<feature type="domain" description="TonB-dependent receptor-like beta-barrel" evidence="10">
    <location>
        <begin position="13"/>
        <end position="85"/>
    </location>
</feature>
<evidence type="ECO:0000313" key="12">
    <source>
        <dbReference type="Proteomes" id="UP000292639"/>
    </source>
</evidence>
<keyword evidence="6 8" id="KW-0472">Membrane</keyword>
<accession>A0A4Q9QXR9</accession>
<evidence type="ECO:0000313" key="11">
    <source>
        <dbReference type="EMBL" id="TBU89780.1"/>
    </source>
</evidence>
<organism evidence="11 12">
    <name type="scientific">Stutzerimonas kirkiae</name>
    <dbReference type="NCBI Taxonomy" id="2211392"/>
    <lineage>
        <taxon>Bacteria</taxon>
        <taxon>Pseudomonadati</taxon>
        <taxon>Pseudomonadota</taxon>
        <taxon>Gammaproteobacteria</taxon>
        <taxon>Pseudomonadales</taxon>
        <taxon>Pseudomonadaceae</taxon>
        <taxon>Stutzerimonas</taxon>
    </lineage>
</organism>
<dbReference type="Proteomes" id="UP000292639">
    <property type="component" value="Unassembled WGS sequence"/>
</dbReference>
<keyword evidence="2 8" id="KW-0813">Transport</keyword>
<dbReference type="RefSeq" id="WP_131185756.1">
    <property type="nucleotide sequence ID" value="NZ_QJUO01000035.1"/>
</dbReference>
<evidence type="ECO:0000256" key="8">
    <source>
        <dbReference type="PROSITE-ProRule" id="PRU01360"/>
    </source>
</evidence>
<dbReference type="Gene3D" id="2.40.170.20">
    <property type="entry name" value="TonB-dependent receptor, beta-barrel domain"/>
    <property type="match status" value="1"/>
</dbReference>
<keyword evidence="3 8" id="KW-1134">Transmembrane beta strand</keyword>
<dbReference type="InterPro" id="IPR036942">
    <property type="entry name" value="Beta-barrel_TonB_sf"/>
</dbReference>
<dbReference type="PROSITE" id="PS52016">
    <property type="entry name" value="TONB_DEPENDENT_REC_3"/>
    <property type="match status" value="1"/>
</dbReference>
<dbReference type="InterPro" id="IPR010917">
    <property type="entry name" value="TonB_rcpt_CS"/>
</dbReference>
<sequence>MSEATAMGDNEQRQARRLALNLLKVFTTYRLPGELNRWKVGGGTQTQSKIYTQYGVKQGGYTLVDLYTNYRISQNLDATLNINNVFDKRHYSVILGTDSGNFFGEPRNYMLTARYRF</sequence>
<dbReference type="PANTHER" id="PTHR32552:SF74">
    <property type="entry name" value="HYDROXAMATE SIDEROPHORE RECEPTOR FHUE"/>
    <property type="match status" value="1"/>
</dbReference>
<name>A0A4Q9QXR9_9GAMM</name>
<keyword evidence="4 8" id="KW-0812">Transmembrane</keyword>
<dbReference type="PANTHER" id="PTHR32552">
    <property type="entry name" value="FERRICHROME IRON RECEPTOR-RELATED"/>
    <property type="match status" value="1"/>
</dbReference>
<evidence type="ECO:0000256" key="2">
    <source>
        <dbReference type="ARBA" id="ARBA00022448"/>
    </source>
</evidence>
<dbReference type="EMBL" id="QJUP01000032">
    <property type="protein sequence ID" value="TBU89780.1"/>
    <property type="molecule type" value="Genomic_DNA"/>
</dbReference>
<dbReference type="InterPro" id="IPR000531">
    <property type="entry name" value="Beta-barrel_TonB"/>
</dbReference>
<evidence type="ECO:0000256" key="4">
    <source>
        <dbReference type="ARBA" id="ARBA00022692"/>
    </source>
</evidence>
<proteinExistence type="inferred from homology"/>
<reference evidence="11 12" key="1">
    <citation type="submission" date="2018-06" db="EMBL/GenBank/DDBJ databases">
        <title>Three novel Pseudomonas species isolated from symptomatic oak.</title>
        <authorList>
            <person name="Bueno-Gonzalez V."/>
            <person name="Brady C."/>
        </authorList>
    </citation>
    <scope>NUCLEOTIDE SEQUENCE [LARGE SCALE GENOMIC DNA]</scope>
    <source>
        <strain evidence="11 12">P17C</strain>
    </source>
</reference>
<evidence type="ECO:0000256" key="9">
    <source>
        <dbReference type="PROSITE-ProRule" id="PRU10144"/>
    </source>
</evidence>
<evidence type="ECO:0000256" key="7">
    <source>
        <dbReference type="ARBA" id="ARBA00023237"/>
    </source>
</evidence>
<dbReference type="GO" id="GO:0015344">
    <property type="term" value="F:siderophore uptake transmembrane transporter activity"/>
    <property type="evidence" value="ECO:0007669"/>
    <property type="project" value="TreeGrafter"/>
</dbReference>
<protein>
    <recommendedName>
        <fullName evidence="10">TonB-dependent receptor-like beta-barrel domain-containing protein</fullName>
    </recommendedName>
</protein>
<dbReference type="OrthoDB" id="7031191at2"/>
<dbReference type="GO" id="GO:0009279">
    <property type="term" value="C:cell outer membrane"/>
    <property type="evidence" value="ECO:0007669"/>
    <property type="project" value="UniProtKB-SubCell"/>
</dbReference>
<evidence type="ECO:0000256" key="5">
    <source>
        <dbReference type="ARBA" id="ARBA00023077"/>
    </source>
</evidence>
<dbReference type="PROSITE" id="PS01156">
    <property type="entry name" value="TONB_DEPENDENT_REC_2"/>
    <property type="match status" value="1"/>
</dbReference>
<dbReference type="AlphaFoldDB" id="A0A4Q9QXR9"/>
<evidence type="ECO:0000259" key="10">
    <source>
        <dbReference type="Pfam" id="PF00593"/>
    </source>
</evidence>
<dbReference type="Pfam" id="PF00593">
    <property type="entry name" value="TonB_dep_Rec_b-barrel"/>
    <property type="match status" value="1"/>
</dbReference>
<keyword evidence="5" id="KW-0798">TonB box</keyword>
<evidence type="ECO:0000256" key="1">
    <source>
        <dbReference type="ARBA" id="ARBA00004571"/>
    </source>
</evidence>
<feature type="short sequence motif" description="TonB C-terminal box" evidence="9">
    <location>
        <begin position="100"/>
        <end position="117"/>
    </location>
</feature>
<keyword evidence="7 8" id="KW-0998">Cell outer membrane</keyword>
<comment type="subcellular location">
    <subcellularLocation>
        <location evidence="1 8">Cell outer membrane</location>
        <topology evidence="1 8">Multi-pass membrane protein</topology>
    </subcellularLocation>
</comment>
<dbReference type="InterPro" id="IPR039426">
    <property type="entry name" value="TonB-dep_rcpt-like"/>
</dbReference>
<gene>
    <name evidence="11" type="ORF">DNJ96_17185</name>
</gene>
<evidence type="ECO:0000256" key="3">
    <source>
        <dbReference type="ARBA" id="ARBA00022452"/>
    </source>
</evidence>
<evidence type="ECO:0000256" key="6">
    <source>
        <dbReference type="ARBA" id="ARBA00023136"/>
    </source>
</evidence>